<dbReference type="SUPFAM" id="SSF53335">
    <property type="entry name" value="S-adenosyl-L-methionine-dependent methyltransferases"/>
    <property type="match status" value="1"/>
</dbReference>
<dbReference type="GO" id="GO:0008168">
    <property type="term" value="F:methyltransferase activity"/>
    <property type="evidence" value="ECO:0007669"/>
    <property type="project" value="UniProtKB-KW"/>
</dbReference>
<protein>
    <recommendedName>
        <fullName evidence="4">Rhamnosyl O-methyltransferase</fullName>
    </recommendedName>
</protein>
<dbReference type="AlphaFoldDB" id="X0SZX3"/>
<name>X0SZX3_9ZZZZ</name>
<keyword evidence="2" id="KW-0808">Transferase</keyword>
<proteinExistence type="predicted"/>
<keyword evidence="1" id="KW-0489">Methyltransferase</keyword>
<dbReference type="Pfam" id="PF04989">
    <property type="entry name" value="RMNT_CmcI"/>
    <property type="match status" value="1"/>
</dbReference>
<dbReference type="GO" id="GO:0005886">
    <property type="term" value="C:plasma membrane"/>
    <property type="evidence" value="ECO:0007669"/>
    <property type="project" value="TreeGrafter"/>
</dbReference>
<dbReference type="PANTHER" id="PTHR40048">
    <property type="entry name" value="RHAMNOSYL O-METHYLTRANSFERASE"/>
    <property type="match status" value="1"/>
</dbReference>
<feature type="non-terminal residue" evidence="3">
    <location>
        <position position="119"/>
    </location>
</feature>
<dbReference type="GO" id="GO:0071770">
    <property type="term" value="P:DIM/DIP cell wall layer assembly"/>
    <property type="evidence" value="ECO:0007669"/>
    <property type="project" value="TreeGrafter"/>
</dbReference>
<evidence type="ECO:0008006" key="4">
    <source>
        <dbReference type="Google" id="ProtNLM"/>
    </source>
</evidence>
<dbReference type="PANTHER" id="PTHR40048:SF1">
    <property type="entry name" value="RHAMNOSYL O-METHYLTRANSFERASE"/>
    <property type="match status" value="1"/>
</dbReference>
<dbReference type="Gene3D" id="3.40.50.150">
    <property type="entry name" value="Vaccinia Virus protein VP39"/>
    <property type="match status" value="1"/>
</dbReference>
<dbReference type="InterPro" id="IPR029063">
    <property type="entry name" value="SAM-dependent_MTases_sf"/>
</dbReference>
<accession>X0SZX3</accession>
<dbReference type="InterPro" id="IPR007072">
    <property type="entry name" value="RNMT_CmcI"/>
</dbReference>
<dbReference type="EMBL" id="BARS01015001">
    <property type="protein sequence ID" value="GAF86499.1"/>
    <property type="molecule type" value="Genomic_DNA"/>
</dbReference>
<organism evidence="3">
    <name type="scientific">marine sediment metagenome</name>
    <dbReference type="NCBI Taxonomy" id="412755"/>
    <lineage>
        <taxon>unclassified sequences</taxon>
        <taxon>metagenomes</taxon>
        <taxon>ecological metagenomes</taxon>
    </lineage>
</organism>
<gene>
    <name evidence="3" type="ORF">S01H1_24906</name>
</gene>
<sequence length="119" mass="13689">MDKVEMFEQECMDRIQNYPQDTALMKASHGFLEASFEPKYSYNFRWMGRPIIQYPQDMIAMQEIIWKVSPDLIVETGIAHGGSLILYASILELIGGTGSVLGIDIDIREHNRAEIEKHR</sequence>
<evidence type="ECO:0000256" key="1">
    <source>
        <dbReference type="ARBA" id="ARBA00022603"/>
    </source>
</evidence>
<dbReference type="GO" id="GO:0008610">
    <property type="term" value="P:lipid biosynthetic process"/>
    <property type="evidence" value="ECO:0007669"/>
    <property type="project" value="InterPro"/>
</dbReference>
<dbReference type="GO" id="GO:0032259">
    <property type="term" value="P:methylation"/>
    <property type="evidence" value="ECO:0007669"/>
    <property type="project" value="UniProtKB-KW"/>
</dbReference>
<evidence type="ECO:0000256" key="2">
    <source>
        <dbReference type="ARBA" id="ARBA00022679"/>
    </source>
</evidence>
<evidence type="ECO:0000313" key="3">
    <source>
        <dbReference type="EMBL" id="GAF86499.1"/>
    </source>
</evidence>
<comment type="caution">
    <text evidence="3">The sequence shown here is derived from an EMBL/GenBank/DDBJ whole genome shotgun (WGS) entry which is preliminary data.</text>
</comment>
<reference evidence="3" key="1">
    <citation type="journal article" date="2014" name="Front. Microbiol.">
        <title>High frequency of phylogenetically diverse reductive dehalogenase-homologous genes in deep subseafloor sedimentary metagenomes.</title>
        <authorList>
            <person name="Kawai M."/>
            <person name="Futagami T."/>
            <person name="Toyoda A."/>
            <person name="Takaki Y."/>
            <person name="Nishi S."/>
            <person name="Hori S."/>
            <person name="Arai W."/>
            <person name="Tsubouchi T."/>
            <person name="Morono Y."/>
            <person name="Uchiyama I."/>
            <person name="Ito T."/>
            <person name="Fujiyama A."/>
            <person name="Inagaki F."/>
            <person name="Takami H."/>
        </authorList>
    </citation>
    <scope>NUCLEOTIDE SEQUENCE</scope>
    <source>
        <strain evidence="3">Expedition CK06-06</strain>
    </source>
</reference>